<dbReference type="OrthoDB" id="200049at2157"/>
<dbReference type="EMBL" id="BMPF01000002">
    <property type="protein sequence ID" value="GGL33871.1"/>
    <property type="molecule type" value="Genomic_DNA"/>
</dbReference>
<accession>A0A830EVJ0</accession>
<name>A0A830EVJ0_9EURY</name>
<sequence>MISEEWLARTFSPVSYADAYEAVEDYRRVQRWAGRHPESGSSAAASALDLPRGRVRPWLEGAVPDAVRAIEAARDLGWFEATPGNDRGRAFAVLSAGVLSGGSISAESYVPRFAVDDERVTDRLEHALDVLGCGSKLVNETVEGRATELEPREHAPLLGRALVALGLPAGAKADGDVVLPEWLAGAPLSVRAEFAELYLLNRAVGRDDKDLVQVQEAKRPLAYRRALAGFFEEVSGGRVTLAGEKAITLSAEASRALGFGRDGLYRRDGGG</sequence>
<comment type="caution">
    <text evidence="1">The sequence shown here is derived from an EMBL/GenBank/DDBJ whole genome shotgun (WGS) entry which is preliminary data.</text>
</comment>
<evidence type="ECO:0000313" key="1">
    <source>
        <dbReference type="EMBL" id="GGL33871.1"/>
    </source>
</evidence>
<protein>
    <submittedName>
        <fullName evidence="1">Uncharacterized protein</fullName>
    </submittedName>
</protein>
<dbReference type="Proteomes" id="UP000628840">
    <property type="component" value="Unassembled WGS sequence"/>
</dbReference>
<proteinExistence type="predicted"/>
<keyword evidence="2" id="KW-1185">Reference proteome</keyword>
<reference evidence="1 2" key="1">
    <citation type="journal article" date="2019" name="Int. J. Syst. Evol. Microbiol.">
        <title>The Global Catalogue of Microorganisms (GCM) 10K type strain sequencing project: providing services to taxonomists for standard genome sequencing and annotation.</title>
        <authorList>
            <consortium name="The Broad Institute Genomics Platform"/>
            <consortium name="The Broad Institute Genome Sequencing Center for Infectious Disease"/>
            <person name="Wu L."/>
            <person name="Ma J."/>
        </authorList>
    </citation>
    <scope>NUCLEOTIDE SEQUENCE [LARGE SCALE GENOMIC DNA]</scope>
    <source>
        <strain evidence="1 2">JCM 19585</strain>
    </source>
</reference>
<organism evidence="1 2">
    <name type="scientific">Halarchaeum grantii</name>
    <dbReference type="NCBI Taxonomy" id="1193105"/>
    <lineage>
        <taxon>Archaea</taxon>
        <taxon>Methanobacteriati</taxon>
        <taxon>Methanobacteriota</taxon>
        <taxon>Stenosarchaea group</taxon>
        <taxon>Halobacteria</taxon>
        <taxon>Halobacteriales</taxon>
        <taxon>Halobacteriaceae</taxon>
    </lineage>
</organism>
<evidence type="ECO:0000313" key="2">
    <source>
        <dbReference type="Proteomes" id="UP000628840"/>
    </source>
</evidence>
<dbReference type="AlphaFoldDB" id="A0A830EVJ0"/>
<dbReference type="RefSeq" id="WP_188882624.1">
    <property type="nucleotide sequence ID" value="NZ_BMPF01000002.1"/>
</dbReference>
<gene>
    <name evidence="1" type="ORF">GCM10009037_16840</name>
</gene>